<evidence type="ECO:0000313" key="2">
    <source>
        <dbReference type="EMBL" id="CAB4121526.1"/>
    </source>
</evidence>
<proteinExistence type="predicted"/>
<gene>
    <name evidence="2" type="ORF">UFOVP15_19</name>
</gene>
<reference evidence="2" key="1">
    <citation type="submission" date="2020-04" db="EMBL/GenBank/DDBJ databases">
        <authorList>
            <person name="Chiriac C."/>
            <person name="Salcher M."/>
            <person name="Ghai R."/>
            <person name="Kavagutti S V."/>
        </authorList>
    </citation>
    <scope>NUCLEOTIDE SEQUENCE</scope>
</reference>
<name>A0A6J5KK79_9CAUD</name>
<evidence type="ECO:0000259" key="1">
    <source>
        <dbReference type="Pfam" id="PF09718"/>
    </source>
</evidence>
<dbReference type="EMBL" id="LR796150">
    <property type="protein sequence ID" value="CAB4121526.1"/>
    <property type="molecule type" value="Genomic_DNA"/>
</dbReference>
<accession>A0A6J5KK79</accession>
<protein>
    <submittedName>
        <fullName evidence="2">Bacteriophage lambda, GpH, tail tape measure, C-terminal</fullName>
    </submittedName>
</protein>
<organism evidence="2">
    <name type="scientific">uncultured Caudovirales phage</name>
    <dbReference type="NCBI Taxonomy" id="2100421"/>
    <lineage>
        <taxon>Viruses</taxon>
        <taxon>Duplodnaviria</taxon>
        <taxon>Heunggongvirae</taxon>
        <taxon>Uroviricota</taxon>
        <taxon>Caudoviricetes</taxon>
        <taxon>Peduoviridae</taxon>
        <taxon>Maltschvirus</taxon>
        <taxon>Maltschvirus maltsch</taxon>
    </lineage>
</organism>
<feature type="domain" description="Bacteriophage tail tape measure C-terminal" evidence="1">
    <location>
        <begin position="485"/>
        <end position="556"/>
    </location>
</feature>
<sequence length="673" mass="72780">MANMIARLGVLLGLDSAEFNKGLADAGRKLEQFSKAAETYGKVAATALAAASYAALNYADQLADVAVANDVAIDTILKLSNALENSGGKAENSAKLLAGFTKFIDTAAEGSLSAQQHLAKMGISLKDVGNLSTEEIFNKTVTNLAAIEDPLTRNARAMEIFGKAAKGVDFVGLADEMKNATSITFEQAKAVQDAADMHDLLAQHARNTTLTLATELGPVLKTTIQYIKEMSGENNVLAETFRTIFQTVAVLGANVAFVFKGIGDEIAHTYENAKVLATEGIQAAIKLNKEYDAYRENEAKKLANFEQRIMNPDGGMGRFDSGSGSGWDADKGGPKRLTKVAVDPEVEKMRRHQLMLMKKGREEELRVIAETNKALGDQEEIYRKGYMTELLSQEVANKQLDRQQEMFDLSIRGQNMRSEDLTLAQDLLQIEYKRKDNIEAITRNETLTREAREAALIKENDLAQKGISLALQRNAATRATRDGTFGEGMEKGMSKFFRDLPTELENGQKAFDSVVGNMEQALNNFVKTGKLSFKDLARSIIQDIIAIQLRAQASGLMGMLMKSLGFGGGSISGPSSSVSTWDAPGFADGGDPQANKISMVGERGPELFVPKTAGTIIPNHALSGMGGTTNVTNNYINAIDTKSFEQRLLGSSSAIWAANKYGEKNLASSFGRT</sequence>
<dbReference type="InterPro" id="IPR006431">
    <property type="entry name" value="Phage_tape_meas_C"/>
</dbReference>
<dbReference type="Pfam" id="PF09718">
    <property type="entry name" value="Tape_meas_lam_C"/>
    <property type="match status" value="1"/>
</dbReference>